<sequence>MIVIEKDLMSYFIIKRRLTDVLVQWAAYGSAFSIMSFFSSILVHKDGASDRYIFRGDHHYTSNFKAAIAILITVVVGIAVEEFVLQPYLISVYEVNLGKIVQLLVASGLALFLTIWWHAGLMDKAENILGFIGGCVLAATLFADGFRVIPLW</sequence>
<protein>
    <submittedName>
        <fullName evidence="2">Uncharacterized protein</fullName>
    </submittedName>
</protein>
<name>A0A075N1Y0_9ARCH</name>
<reference evidence="2 3" key="1">
    <citation type="journal article" date="2014" name="PLoS ONE">
        <title>Genome Sequence of Candidatus Nitrososphaera evergladensis from Group I.1b Enriched from Everglades Soil Reveals Novel Genomic Features of the Ammonia-Oxidizing Archaea.</title>
        <authorList>
            <person name="Zhalnina K.V."/>
            <person name="Dias R."/>
            <person name="Leonard M.T."/>
            <person name="Dorr de Quadros P."/>
            <person name="Camargo F.A."/>
            <person name="Drew J.C."/>
            <person name="Farmerie W.G."/>
            <person name="Daroub S.H."/>
            <person name="Triplett E.W."/>
        </authorList>
    </citation>
    <scope>NUCLEOTIDE SEQUENCE [LARGE SCALE GENOMIC DNA]</scope>
    <source>
        <strain evidence="2 3">SR1</strain>
    </source>
</reference>
<dbReference type="EMBL" id="CP007174">
    <property type="protein sequence ID" value="AIF85459.1"/>
    <property type="molecule type" value="Genomic_DNA"/>
</dbReference>
<feature type="transmembrane region" description="Helical" evidence="1">
    <location>
        <begin position="128"/>
        <end position="149"/>
    </location>
</feature>
<feature type="transmembrane region" description="Helical" evidence="1">
    <location>
        <begin position="25"/>
        <end position="43"/>
    </location>
</feature>
<dbReference type="KEGG" id="nev:NTE_03431"/>
<organism evidence="2 3">
    <name type="scientific">Candidatus Nitrososphaera evergladensis SR1</name>
    <dbReference type="NCBI Taxonomy" id="1459636"/>
    <lineage>
        <taxon>Archaea</taxon>
        <taxon>Nitrososphaerota</taxon>
        <taxon>Nitrososphaeria</taxon>
        <taxon>Nitrososphaerales</taxon>
        <taxon>Nitrososphaeraceae</taxon>
        <taxon>Nitrososphaera</taxon>
    </lineage>
</organism>
<keyword evidence="1" id="KW-0812">Transmembrane</keyword>
<feature type="transmembrane region" description="Helical" evidence="1">
    <location>
        <begin position="64"/>
        <end position="80"/>
    </location>
</feature>
<dbReference type="Proteomes" id="UP000028194">
    <property type="component" value="Chromosome"/>
</dbReference>
<evidence type="ECO:0000256" key="1">
    <source>
        <dbReference type="SAM" id="Phobius"/>
    </source>
</evidence>
<keyword evidence="3" id="KW-1185">Reference proteome</keyword>
<keyword evidence="1" id="KW-0472">Membrane</keyword>
<dbReference type="AlphaFoldDB" id="A0A075N1Y0"/>
<feature type="transmembrane region" description="Helical" evidence="1">
    <location>
        <begin position="100"/>
        <end position="121"/>
    </location>
</feature>
<evidence type="ECO:0000313" key="2">
    <source>
        <dbReference type="EMBL" id="AIF85459.1"/>
    </source>
</evidence>
<evidence type="ECO:0000313" key="3">
    <source>
        <dbReference type="Proteomes" id="UP000028194"/>
    </source>
</evidence>
<dbReference type="HOGENOM" id="CLU_1718129_0_0_2"/>
<keyword evidence="1" id="KW-1133">Transmembrane helix</keyword>
<accession>A0A075N1Y0</accession>
<dbReference type="STRING" id="1459636.NTE_03431"/>
<proteinExistence type="predicted"/>
<gene>
    <name evidence="2" type="ORF">NTE_03431</name>
</gene>